<keyword evidence="4 5" id="KW-0472">Membrane</keyword>
<feature type="transmembrane region" description="Helical" evidence="5">
    <location>
        <begin position="392"/>
        <end position="412"/>
    </location>
</feature>
<evidence type="ECO:0000256" key="4">
    <source>
        <dbReference type="ARBA" id="ARBA00023136"/>
    </source>
</evidence>
<evidence type="ECO:0000313" key="8">
    <source>
        <dbReference type="Proteomes" id="UP001431783"/>
    </source>
</evidence>
<reference evidence="7 8" key="1">
    <citation type="submission" date="2023-03" db="EMBL/GenBank/DDBJ databases">
        <title>Genome insight into feeding habits of ladybird beetles.</title>
        <authorList>
            <person name="Li H.-S."/>
            <person name="Huang Y.-H."/>
            <person name="Pang H."/>
        </authorList>
    </citation>
    <scope>NUCLEOTIDE SEQUENCE [LARGE SCALE GENOMIC DNA]</scope>
    <source>
        <strain evidence="7">SYSU_2023b</strain>
        <tissue evidence="7">Whole body</tissue>
    </source>
</reference>
<feature type="transmembrane region" description="Helical" evidence="5">
    <location>
        <begin position="12"/>
        <end position="37"/>
    </location>
</feature>
<evidence type="ECO:0000256" key="5">
    <source>
        <dbReference type="SAM" id="Phobius"/>
    </source>
</evidence>
<evidence type="ECO:0000259" key="6">
    <source>
        <dbReference type="PROSITE" id="PS50850"/>
    </source>
</evidence>
<dbReference type="InterPro" id="IPR036259">
    <property type="entry name" value="MFS_trans_sf"/>
</dbReference>
<feature type="transmembrane region" description="Helical" evidence="5">
    <location>
        <begin position="174"/>
        <end position="196"/>
    </location>
</feature>
<feature type="transmembrane region" description="Helical" evidence="5">
    <location>
        <begin position="424"/>
        <end position="448"/>
    </location>
</feature>
<dbReference type="GO" id="GO:0022857">
    <property type="term" value="F:transmembrane transporter activity"/>
    <property type="evidence" value="ECO:0007669"/>
    <property type="project" value="InterPro"/>
</dbReference>
<proteinExistence type="predicted"/>
<protein>
    <recommendedName>
        <fullName evidence="6">Major facilitator superfamily (MFS) profile domain-containing protein</fullName>
    </recommendedName>
</protein>
<dbReference type="AlphaFoldDB" id="A0AAW1UBY0"/>
<evidence type="ECO:0000313" key="7">
    <source>
        <dbReference type="EMBL" id="KAK9877565.1"/>
    </source>
</evidence>
<feature type="domain" description="Major facilitator superfamily (MFS) profile" evidence="6">
    <location>
        <begin position="1"/>
        <end position="452"/>
    </location>
</feature>
<feature type="transmembrane region" description="Helical" evidence="5">
    <location>
        <begin position="334"/>
        <end position="353"/>
    </location>
</feature>
<feature type="transmembrane region" description="Helical" evidence="5">
    <location>
        <begin position="202"/>
        <end position="223"/>
    </location>
</feature>
<evidence type="ECO:0000256" key="2">
    <source>
        <dbReference type="ARBA" id="ARBA00022692"/>
    </source>
</evidence>
<dbReference type="InterPro" id="IPR011701">
    <property type="entry name" value="MFS"/>
</dbReference>
<feature type="transmembrane region" description="Helical" evidence="5">
    <location>
        <begin position="266"/>
        <end position="290"/>
    </location>
</feature>
<sequence>MAGLRFENLKTLIEIPTFCSVFGLFIQVSILTNFVIYRTCYVSLGYNQSECALLGTGSKDNYTEQLEKLVQPEANDISLYLQLPVGLLCALWALFVGSWSDKNGRKPVLVATMIAQALQYAMISVICMVPSVSPWFILITSVPLILTGGFAAMLTTFLCYLTDVTNEHNRGTRLGFFEVIFSAGTILGTFLSSYIYEAIGYVGIFLVATGLLLISLGYTIFVLEESMSEAQIQIYRQEQQVSSMEQLREMANSALRQRPHYERCLILLYILITSLFIFAYLADMTIIYLFLQLKFGWSLEKYNIFCSLRDTLTALGTFFGVYYLHRKLNVHESILIVMGLISCLNSSLVQGLASEDYHIYFAATLRFLAGIVNPMVRSLISKTAQPDEVGKIFSVAVMCQSVFQLIGSPVYTEIYNDSLSSWPSLYNFITAGVYFVSLISSIIIVFLLNKSNKITFKILEEDGRNDDVEVSPGSINDGDQEIIS</sequence>
<feature type="transmembrane region" description="Helical" evidence="5">
    <location>
        <begin position="302"/>
        <end position="322"/>
    </location>
</feature>
<dbReference type="PANTHER" id="PTHR23507:SF39">
    <property type="entry name" value="GH23453P-RELATED"/>
    <property type="match status" value="1"/>
</dbReference>
<feature type="transmembrane region" description="Helical" evidence="5">
    <location>
        <begin position="108"/>
        <end position="129"/>
    </location>
</feature>
<feature type="transmembrane region" description="Helical" evidence="5">
    <location>
        <begin position="77"/>
        <end position="96"/>
    </location>
</feature>
<feature type="transmembrane region" description="Helical" evidence="5">
    <location>
        <begin position="135"/>
        <end position="162"/>
    </location>
</feature>
<organism evidence="7 8">
    <name type="scientific">Henosepilachna vigintioctopunctata</name>
    <dbReference type="NCBI Taxonomy" id="420089"/>
    <lineage>
        <taxon>Eukaryota</taxon>
        <taxon>Metazoa</taxon>
        <taxon>Ecdysozoa</taxon>
        <taxon>Arthropoda</taxon>
        <taxon>Hexapoda</taxon>
        <taxon>Insecta</taxon>
        <taxon>Pterygota</taxon>
        <taxon>Neoptera</taxon>
        <taxon>Endopterygota</taxon>
        <taxon>Coleoptera</taxon>
        <taxon>Polyphaga</taxon>
        <taxon>Cucujiformia</taxon>
        <taxon>Coccinelloidea</taxon>
        <taxon>Coccinellidae</taxon>
        <taxon>Epilachninae</taxon>
        <taxon>Epilachnini</taxon>
        <taxon>Henosepilachna</taxon>
    </lineage>
</organism>
<dbReference type="PANTHER" id="PTHR23507">
    <property type="entry name" value="ZGC:174356"/>
    <property type="match status" value="1"/>
</dbReference>
<keyword evidence="3 5" id="KW-1133">Transmembrane helix</keyword>
<comment type="subcellular location">
    <subcellularLocation>
        <location evidence="1">Membrane</location>
        <topology evidence="1">Multi-pass membrane protein</topology>
    </subcellularLocation>
</comment>
<dbReference type="SUPFAM" id="SSF103473">
    <property type="entry name" value="MFS general substrate transporter"/>
    <property type="match status" value="1"/>
</dbReference>
<dbReference type="InterPro" id="IPR020846">
    <property type="entry name" value="MFS_dom"/>
</dbReference>
<dbReference type="Pfam" id="PF07690">
    <property type="entry name" value="MFS_1"/>
    <property type="match status" value="1"/>
</dbReference>
<accession>A0AAW1UBY0</accession>
<feature type="transmembrane region" description="Helical" evidence="5">
    <location>
        <begin position="359"/>
        <end position="380"/>
    </location>
</feature>
<gene>
    <name evidence="7" type="ORF">WA026_018668</name>
</gene>
<dbReference type="PROSITE" id="PS50850">
    <property type="entry name" value="MFS"/>
    <property type="match status" value="1"/>
</dbReference>
<keyword evidence="2 5" id="KW-0812">Transmembrane</keyword>
<dbReference type="Proteomes" id="UP001431783">
    <property type="component" value="Unassembled WGS sequence"/>
</dbReference>
<keyword evidence="8" id="KW-1185">Reference proteome</keyword>
<dbReference type="GO" id="GO:0016020">
    <property type="term" value="C:membrane"/>
    <property type="evidence" value="ECO:0007669"/>
    <property type="project" value="UniProtKB-SubCell"/>
</dbReference>
<evidence type="ECO:0000256" key="3">
    <source>
        <dbReference type="ARBA" id="ARBA00022989"/>
    </source>
</evidence>
<comment type="caution">
    <text evidence="7">The sequence shown here is derived from an EMBL/GenBank/DDBJ whole genome shotgun (WGS) entry which is preliminary data.</text>
</comment>
<dbReference type="Gene3D" id="1.20.1250.20">
    <property type="entry name" value="MFS general substrate transporter like domains"/>
    <property type="match status" value="1"/>
</dbReference>
<dbReference type="EMBL" id="JARQZJ010000042">
    <property type="protein sequence ID" value="KAK9877565.1"/>
    <property type="molecule type" value="Genomic_DNA"/>
</dbReference>
<name>A0AAW1UBY0_9CUCU</name>
<evidence type="ECO:0000256" key="1">
    <source>
        <dbReference type="ARBA" id="ARBA00004141"/>
    </source>
</evidence>